<dbReference type="CDD" id="cd06267">
    <property type="entry name" value="PBP1_LacI_sugar_binding-like"/>
    <property type="match status" value="1"/>
</dbReference>
<evidence type="ECO:0000259" key="5">
    <source>
        <dbReference type="PROSITE" id="PS50932"/>
    </source>
</evidence>
<dbReference type="InterPro" id="IPR010982">
    <property type="entry name" value="Lambda_DNA-bd_dom_sf"/>
</dbReference>
<dbReference type="PANTHER" id="PTHR30146:SF148">
    <property type="entry name" value="HTH-TYPE TRANSCRIPTIONAL REPRESSOR PURR-RELATED"/>
    <property type="match status" value="1"/>
</dbReference>
<sequence length="339" mass="37686">MVSMKDIAKKCGVSVATVSKALNGYSDIGKEKREEIKRCAEEMGYFPNSSARALKTNRTWNLGILITDNLHSGLTHSYFAAILDAIKVTAERRGYDITFTSMSPVGGRKMSYYEHCRYRGLDGVVIANIDFTSPDIIELVKSPLPIVTIDYVYDGRTAIVSNNQKGMRDLTEYVCSMGHRQIAYIHGDDNTVTKERLASFYRTAEAYGVTVPDKWVLSSRYRDVGMTERRTRELLSQDSLPTCIFFPDDFSAVGGMNAIRSAGLRIPEDISVCGYDGIPIAFAMYPRLTTLRQDTATVGKIAAEKLISLIENPKVALIEKISVDGELVKGDTVRRMQPS</sequence>
<evidence type="ECO:0000313" key="6">
    <source>
        <dbReference type="EMBL" id="MSS14260.1"/>
    </source>
</evidence>
<evidence type="ECO:0000256" key="1">
    <source>
        <dbReference type="ARBA" id="ARBA00022491"/>
    </source>
</evidence>
<organism evidence="6 7">
    <name type="scientific">Porcincola intestinalis</name>
    <dbReference type="NCBI Taxonomy" id="2606632"/>
    <lineage>
        <taxon>Bacteria</taxon>
        <taxon>Bacillati</taxon>
        <taxon>Bacillota</taxon>
        <taxon>Clostridia</taxon>
        <taxon>Lachnospirales</taxon>
        <taxon>Lachnospiraceae</taxon>
        <taxon>Porcincola</taxon>
    </lineage>
</organism>
<keyword evidence="4" id="KW-0804">Transcription</keyword>
<accession>A0A6L5X230</accession>
<dbReference type="GO" id="GO:0003700">
    <property type="term" value="F:DNA-binding transcription factor activity"/>
    <property type="evidence" value="ECO:0007669"/>
    <property type="project" value="TreeGrafter"/>
</dbReference>
<reference evidence="6 7" key="1">
    <citation type="submission" date="2019-08" db="EMBL/GenBank/DDBJ databases">
        <title>In-depth cultivation of the pig gut microbiome towards novel bacterial diversity and tailored functional studies.</title>
        <authorList>
            <person name="Wylensek D."/>
            <person name="Hitch T.C.A."/>
            <person name="Clavel T."/>
        </authorList>
    </citation>
    <scope>NUCLEOTIDE SEQUENCE [LARGE SCALE GENOMIC DNA]</scope>
    <source>
        <strain evidence="6 7">Oil+RF-744-WCA-WT-11</strain>
    </source>
</reference>
<dbReference type="InterPro" id="IPR028082">
    <property type="entry name" value="Peripla_BP_I"/>
</dbReference>
<dbReference type="Proteomes" id="UP000481852">
    <property type="component" value="Unassembled WGS sequence"/>
</dbReference>
<proteinExistence type="predicted"/>
<dbReference type="Pfam" id="PF00356">
    <property type="entry name" value="LacI"/>
    <property type="match status" value="1"/>
</dbReference>
<keyword evidence="3" id="KW-0238">DNA-binding</keyword>
<dbReference type="GO" id="GO:0000976">
    <property type="term" value="F:transcription cis-regulatory region binding"/>
    <property type="evidence" value="ECO:0007669"/>
    <property type="project" value="TreeGrafter"/>
</dbReference>
<keyword evidence="7" id="KW-1185">Reference proteome</keyword>
<name>A0A6L5X230_9FIRM</name>
<evidence type="ECO:0000256" key="4">
    <source>
        <dbReference type="ARBA" id="ARBA00023163"/>
    </source>
</evidence>
<gene>
    <name evidence="6" type="ORF">FYJ35_04245</name>
</gene>
<feature type="domain" description="HTH lacI-type" evidence="5">
    <location>
        <begin position="2"/>
        <end position="56"/>
    </location>
</feature>
<dbReference type="Pfam" id="PF13377">
    <property type="entry name" value="Peripla_BP_3"/>
    <property type="match status" value="1"/>
</dbReference>
<dbReference type="SMART" id="SM00354">
    <property type="entry name" value="HTH_LACI"/>
    <property type="match status" value="1"/>
</dbReference>
<dbReference type="SUPFAM" id="SSF53822">
    <property type="entry name" value="Periplasmic binding protein-like I"/>
    <property type="match status" value="1"/>
</dbReference>
<dbReference type="SUPFAM" id="SSF47413">
    <property type="entry name" value="lambda repressor-like DNA-binding domains"/>
    <property type="match status" value="1"/>
</dbReference>
<comment type="caution">
    <text evidence="6">The sequence shown here is derived from an EMBL/GenBank/DDBJ whole genome shotgun (WGS) entry which is preliminary data.</text>
</comment>
<keyword evidence="1" id="KW-0678">Repressor</keyword>
<dbReference type="InterPro" id="IPR046335">
    <property type="entry name" value="LacI/GalR-like_sensor"/>
</dbReference>
<dbReference type="Gene3D" id="1.10.260.40">
    <property type="entry name" value="lambda repressor-like DNA-binding domains"/>
    <property type="match status" value="1"/>
</dbReference>
<dbReference type="EMBL" id="VULZ01000003">
    <property type="protein sequence ID" value="MSS14260.1"/>
    <property type="molecule type" value="Genomic_DNA"/>
</dbReference>
<protein>
    <submittedName>
        <fullName evidence="6">LacI family transcriptional regulator</fullName>
    </submittedName>
</protein>
<dbReference type="Gene3D" id="3.40.50.2300">
    <property type="match status" value="2"/>
</dbReference>
<dbReference type="PANTHER" id="PTHR30146">
    <property type="entry name" value="LACI-RELATED TRANSCRIPTIONAL REPRESSOR"/>
    <property type="match status" value="1"/>
</dbReference>
<dbReference type="CDD" id="cd01392">
    <property type="entry name" value="HTH_LacI"/>
    <property type="match status" value="1"/>
</dbReference>
<dbReference type="RefSeq" id="WP_154523674.1">
    <property type="nucleotide sequence ID" value="NZ_JAQYJL010000016.1"/>
</dbReference>
<evidence type="ECO:0000256" key="2">
    <source>
        <dbReference type="ARBA" id="ARBA00023015"/>
    </source>
</evidence>
<dbReference type="AlphaFoldDB" id="A0A6L5X230"/>
<evidence type="ECO:0000256" key="3">
    <source>
        <dbReference type="ARBA" id="ARBA00023125"/>
    </source>
</evidence>
<dbReference type="PROSITE" id="PS50932">
    <property type="entry name" value="HTH_LACI_2"/>
    <property type="match status" value="1"/>
</dbReference>
<dbReference type="InterPro" id="IPR000843">
    <property type="entry name" value="HTH_LacI"/>
</dbReference>
<keyword evidence="2" id="KW-0805">Transcription regulation</keyword>
<evidence type="ECO:0000313" key="7">
    <source>
        <dbReference type="Proteomes" id="UP000481852"/>
    </source>
</evidence>